<comment type="caution">
    <text evidence="1">The sequence shown here is derived from an EMBL/GenBank/DDBJ whole genome shotgun (WGS) entry which is preliminary data.</text>
</comment>
<evidence type="ECO:0000313" key="2">
    <source>
        <dbReference type="Proteomes" id="UP000187209"/>
    </source>
</evidence>
<accession>A0A1R2BIW9</accession>
<dbReference type="Proteomes" id="UP000187209">
    <property type="component" value="Unassembled WGS sequence"/>
</dbReference>
<protein>
    <submittedName>
        <fullName evidence="1">Uncharacterized protein</fullName>
    </submittedName>
</protein>
<reference evidence="1 2" key="1">
    <citation type="submission" date="2016-11" db="EMBL/GenBank/DDBJ databases">
        <title>The macronuclear genome of Stentor coeruleus: a giant cell with tiny introns.</title>
        <authorList>
            <person name="Slabodnick M."/>
            <person name="Ruby J.G."/>
            <person name="Reiff S.B."/>
            <person name="Swart E.C."/>
            <person name="Gosai S."/>
            <person name="Prabakaran S."/>
            <person name="Witkowska E."/>
            <person name="Larue G.E."/>
            <person name="Fisher S."/>
            <person name="Freeman R.M."/>
            <person name="Gunawardena J."/>
            <person name="Chu W."/>
            <person name="Stover N.A."/>
            <person name="Gregory B.D."/>
            <person name="Nowacki M."/>
            <person name="Derisi J."/>
            <person name="Roy S.W."/>
            <person name="Marshall W.F."/>
            <person name="Sood P."/>
        </authorList>
    </citation>
    <scope>NUCLEOTIDE SEQUENCE [LARGE SCALE GENOMIC DNA]</scope>
    <source>
        <strain evidence="1">WM001</strain>
    </source>
</reference>
<dbReference type="AlphaFoldDB" id="A0A1R2BIW9"/>
<name>A0A1R2BIW9_9CILI</name>
<organism evidence="1 2">
    <name type="scientific">Stentor coeruleus</name>
    <dbReference type="NCBI Taxonomy" id="5963"/>
    <lineage>
        <taxon>Eukaryota</taxon>
        <taxon>Sar</taxon>
        <taxon>Alveolata</taxon>
        <taxon>Ciliophora</taxon>
        <taxon>Postciliodesmatophora</taxon>
        <taxon>Heterotrichea</taxon>
        <taxon>Heterotrichida</taxon>
        <taxon>Stentoridae</taxon>
        <taxon>Stentor</taxon>
    </lineage>
</organism>
<dbReference type="EMBL" id="MPUH01000615">
    <property type="protein sequence ID" value="OMJ76698.1"/>
    <property type="molecule type" value="Genomic_DNA"/>
</dbReference>
<sequence>MMDIKHLLQLSKKADAKLYGLTRNNILENIQFLIENSLDRLTITTLSSLTIIGTNIKLNNPIFWNTLATDILKKANKTGEHNSDTLSIIYFNYVTSYPYIPNDFFKNLEKRLVIGARFLNYRSISQTIWSFSKRKRAEESTIKTFENTSIQKLKFMNYADLGQICLGLSMYPAFGTSEEFKKELEIVVLDNMKSMDNLNLIFVGKGLVSRKIFSEEFFEYLSLKTYKDMDNLHNVSIKEIAYILAEVNKDLELPFLERMQELKIKSGLVKEEHLY</sequence>
<keyword evidence="2" id="KW-1185">Reference proteome</keyword>
<proteinExistence type="predicted"/>
<gene>
    <name evidence="1" type="ORF">SteCoe_23857</name>
</gene>
<evidence type="ECO:0000313" key="1">
    <source>
        <dbReference type="EMBL" id="OMJ76698.1"/>
    </source>
</evidence>